<sequence>MALDSASPYAEAKSVQDPKDCIFYHTMDLPGVGVVEGPWDLRPGVEDYLGRVGFAGKRALDVGTASGFLSWEMERRGAEVVAYDLSEQSQSWDLVPFGGSPDPTFAAERSAGLGRINNGWWLAHAALGSKARVVYGSVYEMPPTIGEVQVAVFGAILLHLRDPFLALQRALALTTETVVITEPAGRAARVLGRLPPQAVHRLVAGSRLPATVGFLPEPKRGLPNETWWTLPPWTVARMIGVLGFDLASVRFHGQTYEGEPCPMYTLVGRRPEGGSRPAPLA</sequence>
<dbReference type="EMBL" id="CADCSZ010000076">
    <property type="protein sequence ID" value="CAA9232002.1"/>
    <property type="molecule type" value="Genomic_DNA"/>
</dbReference>
<protein>
    <recommendedName>
        <fullName evidence="2">Methyltransferase type 11</fullName>
    </recommendedName>
</protein>
<name>A0A6J4HUA1_9ACTN</name>
<reference evidence="1" key="1">
    <citation type="submission" date="2020-02" db="EMBL/GenBank/DDBJ databases">
        <authorList>
            <person name="Meier V. D."/>
        </authorList>
    </citation>
    <scope>NUCLEOTIDE SEQUENCE</scope>
    <source>
        <strain evidence="1">AVDCRST_MAG76</strain>
    </source>
</reference>
<dbReference type="SUPFAM" id="SSF53335">
    <property type="entry name" value="S-adenosyl-L-methionine-dependent methyltransferases"/>
    <property type="match status" value="1"/>
</dbReference>
<dbReference type="Gene3D" id="3.40.50.150">
    <property type="entry name" value="Vaccinia Virus protein VP39"/>
    <property type="match status" value="1"/>
</dbReference>
<dbReference type="AlphaFoldDB" id="A0A6J4HUA1"/>
<evidence type="ECO:0000313" key="1">
    <source>
        <dbReference type="EMBL" id="CAA9232002.1"/>
    </source>
</evidence>
<evidence type="ECO:0008006" key="2">
    <source>
        <dbReference type="Google" id="ProtNLM"/>
    </source>
</evidence>
<dbReference type="InterPro" id="IPR029063">
    <property type="entry name" value="SAM-dependent_MTases_sf"/>
</dbReference>
<proteinExistence type="predicted"/>
<accession>A0A6J4HUA1</accession>
<gene>
    <name evidence="1" type="ORF">AVDCRST_MAG76-1364</name>
</gene>
<organism evidence="1">
    <name type="scientific">uncultured Acidimicrobiales bacterium</name>
    <dbReference type="NCBI Taxonomy" id="310071"/>
    <lineage>
        <taxon>Bacteria</taxon>
        <taxon>Bacillati</taxon>
        <taxon>Actinomycetota</taxon>
        <taxon>Acidimicrobiia</taxon>
        <taxon>Acidimicrobiales</taxon>
        <taxon>environmental samples</taxon>
    </lineage>
</organism>